<name>W2I1P5_PHYNI</name>
<evidence type="ECO:0000313" key="1">
    <source>
        <dbReference type="EMBL" id="ETL28065.1"/>
    </source>
</evidence>
<dbReference type="EMBL" id="KI675826">
    <property type="protein sequence ID" value="ETL28065.1"/>
    <property type="molecule type" value="Genomic_DNA"/>
</dbReference>
<dbReference type="PANTHER" id="PTHR47169">
    <property type="entry name" value="OS01G0541250 PROTEIN"/>
    <property type="match status" value="1"/>
</dbReference>
<dbReference type="InterPro" id="IPR036397">
    <property type="entry name" value="RNaseH_sf"/>
</dbReference>
<dbReference type="PANTHER" id="PTHR47169:SF2">
    <property type="entry name" value="OS01G0541250 PROTEIN"/>
    <property type="match status" value="1"/>
</dbReference>
<dbReference type="GO" id="GO:0003676">
    <property type="term" value="F:nucleic acid binding"/>
    <property type="evidence" value="ECO:0007669"/>
    <property type="project" value="InterPro"/>
</dbReference>
<protein>
    <submittedName>
        <fullName evidence="1">Uncharacterized protein</fullName>
    </submittedName>
</protein>
<dbReference type="Proteomes" id="UP000053864">
    <property type="component" value="Unassembled WGS sequence"/>
</dbReference>
<reference evidence="1" key="1">
    <citation type="submission" date="2013-11" db="EMBL/GenBank/DDBJ databases">
        <title>The Genome Sequence of Phytophthora parasitica CJ05E6.</title>
        <authorList>
            <consortium name="The Broad Institute Genomics Platform"/>
            <person name="Russ C."/>
            <person name="Tyler B."/>
            <person name="Panabieres F."/>
            <person name="Shan W."/>
            <person name="Tripathy S."/>
            <person name="Grunwald N."/>
            <person name="Machado M."/>
            <person name="Johnson C.S."/>
            <person name="Arredondo F."/>
            <person name="Hong C."/>
            <person name="Coffey M."/>
            <person name="Young S.K."/>
            <person name="Zeng Q."/>
            <person name="Gargeya S."/>
            <person name="Fitzgerald M."/>
            <person name="Abouelleil A."/>
            <person name="Alvarado L."/>
            <person name="Chapman S.B."/>
            <person name="Gainer-Dewar J."/>
            <person name="Goldberg J."/>
            <person name="Griggs A."/>
            <person name="Gujja S."/>
            <person name="Hansen M."/>
            <person name="Howarth C."/>
            <person name="Imamovic A."/>
            <person name="Ireland A."/>
            <person name="Larimer J."/>
            <person name="McCowan C."/>
            <person name="Murphy C."/>
            <person name="Pearson M."/>
            <person name="Poon T.W."/>
            <person name="Priest M."/>
            <person name="Roberts A."/>
            <person name="Saif S."/>
            <person name="Shea T."/>
            <person name="Sykes S."/>
            <person name="Wortman J."/>
            <person name="Nusbaum C."/>
            <person name="Birren B."/>
        </authorList>
    </citation>
    <scope>NUCLEOTIDE SEQUENCE [LARGE SCALE GENOMIC DNA]</scope>
    <source>
        <strain evidence="1">CJ05E6</strain>
    </source>
</reference>
<dbReference type="AlphaFoldDB" id="W2I1P5"/>
<sequence length="160" mass="17890">MVEAQRSSKNRPADTPELKCTSIAKVRYKKYLVDKVIPANKAKWPGSKTPPRRPDFNVLDLGFFSSIQAHQYRKRVYNVEQLVDAVESGFVELKSVTLSKSFITLQSVLEQAMLDRGGNTYKIPHLGKDKWVRLGDLLLSLPCSSEAVKIGKAALDDVVV</sequence>
<dbReference type="VEuPathDB" id="FungiDB:PPTG_05263"/>
<proteinExistence type="predicted"/>
<dbReference type="Gene3D" id="3.30.420.10">
    <property type="entry name" value="Ribonuclease H-like superfamily/Ribonuclease H"/>
    <property type="match status" value="1"/>
</dbReference>
<organism evidence="1">
    <name type="scientific">Phytophthora nicotianae</name>
    <name type="common">Potato buckeye rot agent</name>
    <name type="synonym">Phytophthora parasitica</name>
    <dbReference type="NCBI Taxonomy" id="4792"/>
    <lineage>
        <taxon>Eukaryota</taxon>
        <taxon>Sar</taxon>
        <taxon>Stramenopiles</taxon>
        <taxon>Oomycota</taxon>
        <taxon>Peronosporomycetes</taxon>
        <taxon>Peronosporales</taxon>
        <taxon>Peronosporaceae</taxon>
        <taxon>Phytophthora</taxon>
    </lineage>
</organism>
<accession>W2I1P5</accession>
<gene>
    <name evidence="1" type="ORF">L916_18481</name>
</gene>